<feature type="region of interest" description="Disordered" evidence="1">
    <location>
        <begin position="373"/>
        <end position="443"/>
    </location>
</feature>
<organism evidence="3 4">
    <name type="scientific">Trypanosoma vivax (strain Y486)</name>
    <dbReference type="NCBI Taxonomy" id="1055687"/>
    <lineage>
        <taxon>Eukaryota</taxon>
        <taxon>Discoba</taxon>
        <taxon>Euglenozoa</taxon>
        <taxon>Kinetoplastea</taxon>
        <taxon>Metakinetoplastina</taxon>
        <taxon>Trypanosomatida</taxon>
        <taxon>Trypanosomatidae</taxon>
        <taxon>Trypanosoma</taxon>
        <taxon>Duttonella</taxon>
    </lineage>
</organism>
<evidence type="ECO:0000256" key="2">
    <source>
        <dbReference type="SAM" id="SignalP"/>
    </source>
</evidence>
<dbReference type="SUPFAM" id="SSF58087">
    <property type="entry name" value="Variant surface glycoprotein (N-terminal domain)"/>
    <property type="match status" value="1"/>
</dbReference>
<sequence length="443" mass="46016">MHFLGNGGARLFVAALAGVCAAVAVEAKSVAILGNTAKLACSLSAELKKEGMRVQAQGSIARTAATSALAEAAALSRLVTAASRGATNAHGGAKQAILSALSRHVENKISAQARLVHQEIAKMDAAARVLTLKPARAAGKIDGFIQTFSAHKSQGAGGGTAKACISRDGADVSSSAIAYNARATFTETYLPGCTKAPYEPGSNTDANKQKLASLLESARQLNTAGGALIDSSNVANGCMLPSGKHNGNNGVYKTQGNALAHGGVLGGMWKVTATSGGQDLKVKKLTAWTPTHGDEQEDENDDPAKLDTAIEEFDGTTNNNTGTVLQATKRLTQQMREKIAPQKGNQEDEGTEETADVPAMDIEAWLAHLASAAPPNSTAAREDTQPKENPQRRINNDGSSGEKKDAHKGQKLLQQEGHTRAHAASRATQKNKRCALVAARSSS</sequence>
<keyword evidence="2" id="KW-0732">Signal</keyword>
<evidence type="ECO:0000256" key="1">
    <source>
        <dbReference type="SAM" id="MobiDB-lite"/>
    </source>
</evidence>
<feature type="compositionally biased region" description="Basic and acidic residues" evidence="1">
    <location>
        <begin position="380"/>
        <end position="408"/>
    </location>
</feature>
<keyword evidence="4" id="KW-1185">Reference proteome</keyword>
<proteinExistence type="predicted"/>
<name>F9WL78_TRYVY</name>
<protein>
    <submittedName>
        <fullName evidence="3">Variant surface glycoprotein (VSG, atypical), putative</fullName>
    </submittedName>
</protein>
<dbReference type="AlphaFoldDB" id="F9WL78"/>
<gene>
    <name evidence="3" type="ORF">TvY486_0009290</name>
</gene>
<dbReference type="EMBL" id="CAEX01000746">
    <property type="protein sequence ID" value="CCD18265.1"/>
    <property type="molecule type" value="Genomic_DNA"/>
</dbReference>
<feature type="signal peptide" evidence="2">
    <location>
        <begin position="1"/>
        <end position="27"/>
    </location>
</feature>
<accession>F9WL78</accession>
<dbReference type="Proteomes" id="UP000009027">
    <property type="component" value="Unassembled WGS sequence"/>
</dbReference>
<reference evidence="3 4" key="1">
    <citation type="journal article" date="2012" name="Proc. Natl. Acad. Sci. U.S.A.">
        <title>Antigenic diversity is generated by distinct evolutionary mechanisms in African trypanosome species.</title>
        <authorList>
            <person name="Jackson A.P."/>
            <person name="Berry A."/>
            <person name="Aslett M."/>
            <person name="Allison H.C."/>
            <person name="Burton P."/>
            <person name="Vavrova-Anderson J."/>
            <person name="Brown R."/>
            <person name="Browne H."/>
            <person name="Corton N."/>
            <person name="Hauser H."/>
            <person name="Gamble J."/>
            <person name="Gilderthorp R."/>
            <person name="Marcello L."/>
            <person name="McQuillan J."/>
            <person name="Otto T.D."/>
            <person name="Quail M.A."/>
            <person name="Sanders M.J."/>
            <person name="van Tonder A."/>
            <person name="Ginger M.L."/>
            <person name="Field M.C."/>
            <person name="Barry J.D."/>
            <person name="Hertz-Fowler C."/>
            <person name="Berriman M."/>
        </authorList>
    </citation>
    <scope>NUCLEOTIDE SEQUENCE</scope>
    <source>
        <strain evidence="3 4">Y486</strain>
    </source>
</reference>
<evidence type="ECO:0000313" key="3">
    <source>
        <dbReference type="EMBL" id="CCD18265.1"/>
    </source>
</evidence>
<feature type="chain" id="PRO_5003390501" evidence="2">
    <location>
        <begin position="28"/>
        <end position="443"/>
    </location>
</feature>
<dbReference type="VEuPathDB" id="TriTrypDB:TvY486_0009290"/>
<evidence type="ECO:0000313" key="4">
    <source>
        <dbReference type="Proteomes" id="UP000009027"/>
    </source>
</evidence>